<dbReference type="EMBL" id="JBHRYJ010000001">
    <property type="protein sequence ID" value="MFC3674650.1"/>
    <property type="molecule type" value="Genomic_DNA"/>
</dbReference>
<name>A0ABV7VBV4_9PROT</name>
<keyword evidence="2" id="KW-1185">Reference proteome</keyword>
<organism evidence="1 2">
    <name type="scientific">Ferrovibrio xuzhouensis</name>
    <dbReference type="NCBI Taxonomy" id="1576914"/>
    <lineage>
        <taxon>Bacteria</taxon>
        <taxon>Pseudomonadati</taxon>
        <taxon>Pseudomonadota</taxon>
        <taxon>Alphaproteobacteria</taxon>
        <taxon>Rhodospirillales</taxon>
        <taxon>Rhodospirillaceae</taxon>
        <taxon>Ferrovibrio</taxon>
    </lineage>
</organism>
<gene>
    <name evidence="1" type="ORF">ACFOOQ_03785</name>
</gene>
<dbReference type="Proteomes" id="UP001595711">
    <property type="component" value="Unassembled WGS sequence"/>
</dbReference>
<protein>
    <submittedName>
        <fullName evidence="1">Uncharacterized protein</fullName>
    </submittedName>
</protein>
<dbReference type="RefSeq" id="WP_379721973.1">
    <property type="nucleotide sequence ID" value="NZ_JBHRYJ010000001.1"/>
</dbReference>
<evidence type="ECO:0000313" key="2">
    <source>
        <dbReference type="Proteomes" id="UP001595711"/>
    </source>
</evidence>
<evidence type="ECO:0000313" key="1">
    <source>
        <dbReference type="EMBL" id="MFC3674650.1"/>
    </source>
</evidence>
<sequence length="179" mass="18478">MKRIDTSTAFVDKFGAGKNGFRNGDPLAAVLATRLIAEWCDHVQEQLAQCVESAGIPLDAGNYNQLYDAIVAITAGVNVVPLVEASPVAVPLAAGSAFTLGLTASRTLGNPTGVTLLKPFVIKIAQPAGGGCGLAYDTNWQFENGEAPAPTTTANAVDLLIGIGMPGGKVFAHMKNNIL</sequence>
<accession>A0ABV7VBV4</accession>
<reference evidence="2" key="1">
    <citation type="journal article" date="2019" name="Int. J. Syst. Evol. Microbiol.">
        <title>The Global Catalogue of Microorganisms (GCM) 10K type strain sequencing project: providing services to taxonomists for standard genome sequencing and annotation.</title>
        <authorList>
            <consortium name="The Broad Institute Genomics Platform"/>
            <consortium name="The Broad Institute Genome Sequencing Center for Infectious Disease"/>
            <person name="Wu L."/>
            <person name="Ma J."/>
        </authorList>
    </citation>
    <scope>NUCLEOTIDE SEQUENCE [LARGE SCALE GENOMIC DNA]</scope>
    <source>
        <strain evidence="2">KCTC 42182</strain>
    </source>
</reference>
<comment type="caution">
    <text evidence="1">The sequence shown here is derived from an EMBL/GenBank/DDBJ whole genome shotgun (WGS) entry which is preliminary data.</text>
</comment>
<proteinExistence type="predicted"/>